<comment type="caution">
    <text evidence="1">The sequence shown here is derived from an EMBL/GenBank/DDBJ whole genome shotgun (WGS) entry which is preliminary data.</text>
</comment>
<accession>A0A812WFZ9</accession>
<evidence type="ECO:0000313" key="2">
    <source>
        <dbReference type="Proteomes" id="UP000649617"/>
    </source>
</evidence>
<organism evidence="1 2">
    <name type="scientific">Symbiodinium pilosum</name>
    <name type="common">Dinoflagellate</name>
    <dbReference type="NCBI Taxonomy" id="2952"/>
    <lineage>
        <taxon>Eukaryota</taxon>
        <taxon>Sar</taxon>
        <taxon>Alveolata</taxon>
        <taxon>Dinophyceae</taxon>
        <taxon>Suessiales</taxon>
        <taxon>Symbiodiniaceae</taxon>
        <taxon>Symbiodinium</taxon>
    </lineage>
</organism>
<reference evidence="1" key="1">
    <citation type="submission" date="2021-02" db="EMBL/GenBank/DDBJ databases">
        <authorList>
            <person name="Dougan E. K."/>
            <person name="Rhodes N."/>
            <person name="Thang M."/>
            <person name="Chan C."/>
        </authorList>
    </citation>
    <scope>NUCLEOTIDE SEQUENCE</scope>
</reference>
<sequence length="50" mass="5357">KIVAAHGNFDEAHVIDKVPEQAVDIEELRKAVFEGEAGWKALAEAKGGLV</sequence>
<name>A0A812WFZ9_SYMPI</name>
<feature type="non-terminal residue" evidence="1">
    <location>
        <position position="1"/>
    </location>
</feature>
<keyword evidence="2" id="KW-1185">Reference proteome</keyword>
<proteinExistence type="predicted"/>
<dbReference type="AlphaFoldDB" id="A0A812WFZ9"/>
<dbReference type="EMBL" id="CAJNIZ010044163">
    <property type="protein sequence ID" value="CAE7680553.1"/>
    <property type="molecule type" value="Genomic_DNA"/>
</dbReference>
<protein>
    <submittedName>
        <fullName evidence="1">Sirt2 protein</fullName>
    </submittedName>
</protein>
<evidence type="ECO:0000313" key="1">
    <source>
        <dbReference type="EMBL" id="CAE7680553.1"/>
    </source>
</evidence>
<dbReference type="OrthoDB" id="424012at2759"/>
<gene>
    <name evidence="1" type="primary">sirt2</name>
    <name evidence="1" type="ORF">SPIL2461_LOCUS18944</name>
</gene>
<feature type="non-terminal residue" evidence="1">
    <location>
        <position position="50"/>
    </location>
</feature>
<dbReference type="Proteomes" id="UP000649617">
    <property type="component" value="Unassembled WGS sequence"/>
</dbReference>